<feature type="region of interest" description="Disordered" evidence="1">
    <location>
        <begin position="1"/>
        <end position="105"/>
    </location>
</feature>
<evidence type="ECO:0000313" key="3">
    <source>
        <dbReference type="Proteomes" id="UP000800235"/>
    </source>
</evidence>
<gene>
    <name evidence="2" type="ORF">EJ08DRAFT_698694</name>
</gene>
<reference evidence="2" key="1">
    <citation type="journal article" date="2020" name="Stud. Mycol.">
        <title>101 Dothideomycetes genomes: a test case for predicting lifestyles and emergence of pathogens.</title>
        <authorList>
            <person name="Haridas S."/>
            <person name="Albert R."/>
            <person name="Binder M."/>
            <person name="Bloem J."/>
            <person name="Labutti K."/>
            <person name="Salamov A."/>
            <person name="Andreopoulos B."/>
            <person name="Baker S."/>
            <person name="Barry K."/>
            <person name="Bills G."/>
            <person name="Bluhm B."/>
            <person name="Cannon C."/>
            <person name="Castanera R."/>
            <person name="Culley D."/>
            <person name="Daum C."/>
            <person name="Ezra D."/>
            <person name="Gonzalez J."/>
            <person name="Henrissat B."/>
            <person name="Kuo A."/>
            <person name="Liang C."/>
            <person name="Lipzen A."/>
            <person name="Lutzoni F."/>
            <person name="Magnuson J."/>
            <person name="Mondo S."/>
            <person name="Nolan M."/>
            <person name="Ohm R."/>
            <person name="Pangilinan J."/>
            <person name="Park H.-J."/>
            <person name="Ramirez L."/>
            <person name="Alfaro M."/>
            <person name="Sun H."/>
            <person name="Tritt A."/>
            <person name="Yoshinaga Y."/>
            <person name="Zwiers L.-H."/>
            <person name="Turgeon B."/>
            <person name="Goodwin S."/>
            <person name="Spatafora J."/>
            <person name="Crous P."/>
            <person name="Grigoriev I."/>
        </authorList>
    </citation>
    <scope>NUCLEOTIDE SEQUENCE</scope>
    <source>
        <strain evidence="2">CBS 130266</strain>
    </source>
</reference>
<keyword evidence="3" id="KW-1185">Reference proteome</keyword>
<accession>A0A9P4NP63</accession>
<comment type="caution">
    <text evidence="2">The sequence shown here is derived from an EMBL/GenBank/DDBJ whole genome shotgun (WGS) entry which is preliminary data.</text>
</comment>
<feature type="region of interest" description="Disordered" evidence="1">
    <location>
        <begin position="120"/>
        <end position="153"/>
    </location>
</feature>
<proteinExistence type="predicted"/>
<feature type="compositionally biased region" description="Low complexity" evidence="1">
    <location>
        <begin position="1"/>
        <end position="16"/>
    </location>
</feature>
<dbReference type="AlphaFoldDB" id="A0A9P4NP63"/>
<feature type="compositionally biased region" description="Polar residues" evidence="1">
    <location>
        <begin position="42"/>
        <end position="67"/>
    </location>
</feature>
<evidence type="ECO:0000256" key="1">
    <source>
        <dbReference type="SAM" id="MobiDB-lite"/>
    </source>
</evidence>
<sequence>MASPTTSESESPTSSSDGTVRYFDTRTTLPIRTGEPVKRPSPVTSPVRTSTLHRSSQSVEYSSSFRSSIRLVPASSSPNPEGQSGSIQHPVEFTTPTRNGDPVKRLSPVRCLGGVIASPDPFYPPRVSIPPQSQSNREVPTRSRIPQPRRAGGSYAAHMGRLEQACKVKAKSQQPKLRTPDLEDVNSDISVSAISEHSNEVEETAPENVSFRPLIEYPFDANTSKKMHEDPLSAYEPVFANIDQLPVKEANQVRKLQTKHVVKAIGLEGILKTVSVNIKYEEITSWKTGRDDAMPKAFNKWKAKAEYRLQRMGWAREALDEIVSSRYTWSPEFFKQRMASWRETWCHKETEEEEKGGIKGTGLSDEEYDWLLF</sequence>
<dbReference type="EMBL" id="MU007050">
    <property type="protein sequence ID" value="KAF2429117.1"/>
    <property type="molecule type" value="Genomic_DNA"/>
</dbReference>
<evidence type="ECO:0000313" key="2">
    <source>
        <dbReference type="EMBL" id="KAF2429117.1"/>
    </source>
</evidence>
<dbReference type="Proteomes" id="UP000800235">
    <property type="component" value="Unassembled WGS sequence"/>
</dbReference>
<protein>
    <submittedName>
        <fullName evidence="2">Uncharacterized protein</fullName>
    </submittedName>
</protein>
<organism evidence="2 3">
    <name type="scientific">Tothia fuscella</name>
    <dbReference type="NCBI Taxonomy" id="1048955"/>
    <lineage>
        <taxon>Eukaryota</taxon>
        <taxon>Fungi</taxon>
        <taxon>Dikarya</taxon>
        <taxon>Ascomycota</taxon>
        <taxon>Pezizomycotina</taxon>
        <taxon>Dothideomycetes</taxon>
        <taxon>Pleosporomycetidae</taxon>
        <taxon>Venturiales</taxon>
        <taxon>Cylindrosympodiaceae</taxon>
        <taxon>Tothia</taxon>
    </lineage>
</organism>
<name>A0A9P4NP63_9PEZI</name>
<feature type="compositionally biased region" description="Polar residues" evidence="1">
    <location>
        <begin position="74"/>
        <end position="87"/>
    </location>
</feature>